<dbReference type="Gene3D" id="1.10.357.40">
    <property type="entry name" value="YbiA-like"/>
    <property type="match status" value="1"/>
</dbReference>
<dbReference type="STRING" id="930990.A0A067MIX9"/>
<dbReference type="Pfam" id="PF08719">
    <property type="entry name" value="NADAR"/>
    <property type="match status" value="1"/>
</dbReference>
<feature type="domain" description="NADAR" evidence="2">
    <location>
        <begin position="396"/>
        <end position="527"/>
    </location>
</feature>
<evidence type="ECO:0000259" key="2">
    <source>
        <dbReference type="Pfam" id="PF08719"/>
    </source>
</evidence>
<organism evidence="3 4">
    <name type="scientific">Botryobasidium botryosum (strain FD-172 SS1)</name>
    <dbReference type="NCBI Taxonomy" id="930990"/>
    <lineage>
        <taxon>Eukaryota</taxon>
        <taxon>Fungi</taxon>
        <taxon>Dikarya</taxon>
        <taxon>Basidiomycota</taxon>
        <taxon>Agaricomycotina</taxon>
        <taxon>Agaricomycetes</taxon>
        <taxon>Cantharellales</taxon>
        <taxon>Botryobasidiaceae</taxon>
        <taxon>Botryobasidium</taxon>
    </lineage>
</organism>
<name>A0A067MIX9_BOTB1</name>
<feature type="region of interest" description="Disordered" evidence="1">
    <location>
        <begin position="105"/>
        <end position="346"/>
    </location>
</feature>
<feature type="compositionally biased region" description="Pro residues" evidence="1">
    <location>
        <begin position="122"/>
        <end position="132"/>
    </location>
</feature>
<accession>A0A067MIX9</accession>
<dbReference type="OrthoDB" id="206452at2759"/>
<feature type="compositionally biased region" description="Basic and acidic residues" evidence="1">
    <location>
        <begin position="315"/>
        <end position="326"/>
    </location>
</feature>
<dbReference type="CDD" id="cd15457">
    <property type="entry name" value="NADAR"/>
    <property type="match status" value="1"/>
</dbReference>
<feature type="compositionally biased region" description="Pro residues" evidence="1">
    <location>
        <begin position="253"/>
        <end position="268"/>
    </location>
</feature>
<dbReference type="InParanoid" id="A0A067MIX9"/>
<evidence type="ECO:0000313" key="3">
    <source>
        <dbReference type="EMBL" id="KDQ15494.1"/>
    </source>
</evidence>
<sequence>MGISRFFGKKPHAQPVHKPKLASISAGNAGPYWDESRAWVPASLPFASIHDTRAFENPSYPQMPLFQRRHTEAAQQAGWPVMPQYSSVTLPNPNTNSSTRVNNYFLRADQPPDPRRSGFSLPPSPVFPPNVVPPDESDSEFEDDEEYEGEDEQEHEYEHGQRPEQPPVAMEPSPSHPSPRRPSDSSTTLSTKHTHSSPGRSRSLSGTTVLTGTTRTAVSTLSKGSNLPKSPTQHLTSELFGPQPPFLNLMTPSQPPTPQKSPFLPPSPRSADHVVPHPGGPPKLDPPVLKPAPPPAPSSALARSKSLIRSLTSRGNKDKDNDRVIPPKEQSLPTLPGLGAKFPPSTLANKKHYHARSQSLSALTALAPIKPLDPDGYILSRPQRFLFDSSEPFSGFVMSSSHCVLYKKKLYPTAEHLLQAHRFLKNKGKVAEEVRTCSRDPKVALRFAMSKCGEQRKDWDQIKLGKLEEVVYLKFTQHPELREQLVVTHPADLAFHSPGDTYWGVDDEGKGRNEVGKALMKVRDRLKREGML</sequence>
<proteinExistence type="predicted"/>
<feature type="compositionally biased region" description="Polar residues" evidence="1">
    <location>
        <begin position="223"/>
        <end position="236"/>
    </location>
</feature>
<feature type="compositionally biased region" description="Low complexity" evidence="1">
    <location>
        <begin position="298"/>
        <end position="307"/>
    </location>
</feature>
<evidence type="ECO:0000313" key="4">
    <source>
        <dbReference type="Proteomes" id="UP000027195"/>
    </source>
</evidence>
<protein>
    <recommendedName>
        <fullName evidence="2">NADAR domain-containing protein</fullName>
    </recommendedName>
</protein>
<feature type="compositionally biased region" description="Acidic residues" evidence="1">
    <location>
        <begin position="135"/>
        <end position="155"/>
    </location>
</feature>
<dbReference type="AlphaFoldDB" id="A0A067MIX9"/>
<dbReference type="EMBL" id="KL198032">
    <property type="protein sequence ID" value="KDQ15494.1"/>
    <property type="molecule type" value="Genomic_DNA"/>
</dbReference>
<evidence type="ECO:0000256" key="1">
    <source>
        <dbReference type="SAM" id="MobiDB-lite"/>
    </source>
</evidence>
<keyword evidence="4" id="KW-1185">Reference proteome</keyword>
<gene>
    <name evidence="3" type="ORF">BOTBODRAFT_31815</name>
</gene>
<feature type="compositionally biased region" description="Pro residues" evidence="1">
    <location>
        <begin position="278"/>
        <end position="297"/>
    </location>
</feature>
<reference evidence="4" key="1">
    <citation type="journal article" date="2014" name="Proc. Natl. Acad. Sci. U.S.A.">
        <title>Extensive sampling of basidiomycete genomes demonstrates inadequacy of the white-rot/brown-rot paradigm for wood decay fungi.</title>
        <authorList>
            <person name="Riley R."/>
            <person name="Salamov A.A."/>
            <person name="Brown D.W."/>
            <person name="Nagy L.G."/>
            <person name="Floudas D."/>
            <person name="Held B.W."/>
            <person name="Levasseur A."/>
            <person name="Lombard V."/>
            <person name="Morin E."/>
            <person name="Otillar R."/>
            <person name="Lindquist E.A."/>
            <person name="Sun H."/>
            <person name="LaButti K.M."/>
            <person name="Schmutz J."/>
            <person name="Jabbour D."/>
            <person name="Luo H."/>
            <person name="Baker S.E."/>
            <person name="Pisabarro A.G."/>
            <person name="Walton J.D."/>
            <person name="Blanchette R.A."/>
            <person name="Henrissat B."/>
            <person name="Martin F."/>
            <person name="Cullen D."/>
            <person name="Hibbett D.S."/>
            <person name="Grigoriev I.V."/>
        </authorList>
    </citation>
    <scope>NUCLEOTIDE SEQUENCE [LARGE SCALE GENOMIC DNA]</scope>
    <source>
        <strain evidence="4">FD-172 SS1</strain>
    </source>
</reference>
<dbReference type="InterPro" id="IPR037238">
    <property type="entry name" value="YbiA-like_sf"/>
</dbReference>
<dbReference type="InterPro" id="IPR012816">
    <property type="entry name" value="NADAR"/>
</dbReference>
<dbReference type="SUPFAM" id="SSF143990">
    <property type="entry name" value="YbiA-like"/>
    <property type="match status" value="1"/>
</dbReference>
<dbReference type="Proteomes" id="UP000027195">
    <property type="component" value="Unassembled WGS sequence"/>
</dbReference>
<feature type="compositionally biased region" description="Low complexity" evidence="1">
    <location>
        <begin position="184"/>
        <end position="222"/>
    </location>
</feature>
<dbReference type="HOGENOM" id="CLU_511890_0_0_1"/>